<sequence>MKWLWNMAALILLWGVSWPVYKLALAYTPPLLFAAMRCVIGGLILTMFIWKKRDQIKWRKNWKIYLYTGILNIAFFYGFQTVGLQSVPSGLFSVLVYFQPILVGFFAWLWLGESMTFLKVTGLILGFLGIISVSVEGFSGQVSISGVILGLLSALSWALGTIYVKKNANQVDSLWMVAFQCLIGGSLLSILSFSTEKWTSITWNSTYIFGLAFGAILGIAVSWILYVKVVKMADASVVATFTFLVPLIAVIIGTIFLGEPFTFYLLAGIVLIVASIYLVNKKSSRPAKINESDIDQKHLSA</sequence>
<accession>A0ABU6NSV2</accession>
<reference evidence="9 10" key="1">
    <citation type="submission" date="2023-03" db="EMBL/GenBank/DDBJ databases">
        <title>Bacillus Genome Sequencing.</title>
        <authorList>
            <person name="Dunlap C."/>
        </authorList>
    </citation>
    <scope>NUCLEOTIDE SEQUENCE [LARGE SCALE GENOMIC DNA]</scope>
    <source>
        <strain evidence="9 10">NRS-1717</strain>
    </source>
</reference>
<keyword evidence="5 7" id="KW-1133">Transmembrane helix</keyword>
<dbReference type="Pfam" id="PF00892">
    <property type="entry name" value="EamA"/>
    <property type="match status" value="2"/>
</dbReference>
<dbReference type="Proteomes" id="UP001342826">
    <property type="component" value="Unassembled WGS sequence"/>
</dbReference>
<evidence type="ECO:0000256" key="6">
    <source>
        <dbReference type="ARBA" id="ARBA00023136"/>
    </source>
</evidence>
<dbReference type="PANTHER" id="PTHR32322">
    <property type="entry name" value="INNER MEMBRANE TRANSPORTER"/>
    <property type="match status" value="1"/>
</dbReference>
<keyword evidence="6 7" id="KW-0472">Membrane</keyword>
<evidence type="ECO:0000256" key="2">
    <source>
        <dbReference type="ARBA" id="ARBA00007362"/>
    </source>
</evidence>
<evidence type="ECO:0000313" key="9">
    <source>
        <dbReference type="EMBL" id="MED4399970.1"/>
    </source>
</evidence>
<feature type="transmembrane region" description="Helical" evidence="7">
    <location>
        <begin position="62"/>
        <end position="79"/>
    </location>
</feature>
<feature type="domain" description="EamA" evidence="8">
    <location>
        <begin position="2"/>
        <end position="134"/>
    </location>
</feature>
<feature type="transmembrane region" description="Helical" evidence="7">
    <location>
        <begin position="206"/>
        <end position="226"/>
    </location>
</feature>
<evidence type="ECO:0000256" key="3">
    <source>
        <dbReference type="ARBA" id="ARBA00022475"/>
    </source>
</evidence>
<feature type="transmembrane region" description="Helical" evidence="7">
    <location>
        <begin position="263"/>
        <end position="280"/>
    </location>
</feature>
<dbReference type="GeneID" id="301142842"/>
<dbReference type="EMBL" id="JARTFS010000001">
    <property type="protein sequence ID" value="MED4399970.1"/>
    <property type="molecule type" value="Genomic_DNA"/>
</dbReference>
<feature type="transmembrane region" description="Helical" evidence="7">
    <location>
        <begin position="91"/>
        <end position="110"/>
    </location>
</feature>
<dbReference type="InterPro" id="IPR050638">
    <property type="entry name" value="AA-Vitamin_Transporters"/>
</dbReference>
<dbReference type="Gene3D" id="1.10.3730.20">
    <property type="match status" value="1"/>
</dbReference>
<dbReference type="InterPro" id="IPR037185">
    <property type="entry name" value="EmrE-like"/>
</dbReference>
<evidence type="ECO:0000259" key="8">
    <source>
        <dbReference type="Pfam" id="PF00892"/>
    </source>
</evidence>
<evidence type="ECO:0000256" key="7">
    <source>
        <dbReference type="SAM" id="Phobius"/>
    </source>
</evidence>
<feature type="transmembrane region" description="Helical" evidence="7">
    <location>
        <begin position="174"/>
        <end position="194"/>
    </location>
</feature>
<dbReference type="PANTHER" id="PTHR32322:SF18">
    <property type="entry name" value="S-ADENOSYLMETHIONINE_S-ADENOSYLHOMOCYSTEINE TRANSPORTER"/>
    <property type="match status" value="1"/>
</dbReference>
<evidence type="ECO:0000256" key="5">
    <source>
        <dbReference type="ARBA" id="ARBA00022989"/>
    </source>
</evidence>
<feature type="transmembrane region" description="Helical" evidence="7">
    <location>
        <begin position="117"/>
        <end position="135"/>
    </location>
</feature>
<organism evidence="9 10">
    <name type="scientific">Metabacillus fastidiosus</name>
    <dbReference type="NCBI Taxonomy" id="1458"/>
    <lineage>
        <taxon>Bacteria</taxon>
        <taxon>Bacillati</taxon>
        <taxon>Bacillota</taxon>
        <taxon>Bacilli</taxon>
        <taxon>Bacillales</taxon>
        <taxon>Bacillaceae</taxon>
        <taxon>Metabacillus</taxon>
    </lineage>
</organism>
<dbReference type="SUPFAM" id="SSF103481">
    <property type="entry name" value="Multidrug resistance efflux transporter EmrE"/>
    <property type="match status" value="2"/>
</dbReference>
<feature type="transmembrane region" description="Helical" evidence="7">
    <location>
        <begin position="32"/>
        <end position="50"/>
    </location>
</feature>
<name>A0ABU6NSV2_9BACI</name>
<gene>
    <name evidence="9" type="ORF">P9271_01160</name>
</gene>
<feature type="domain" description="EamA" evidence="8">
    <location>
        <begin position="145"/>
        <end position="280"/>
    </location>
</feature>
<dbReference type="RefSeq" id="WP_066234501.1">
    <property type="nucleotide sequence ID" value="NZ_JARTFQ010000005.1"/>
</dbReference>
<evidence type="ECO:0000256" key="4">
    <source>
        <dbReference type="ARBA" id="ARBA00022692"/>
    </source>
</evidence>
<comment type="similarity">
    <text evidence="2">Belongs to the EamA transporter family.</text>
</comment>
<protein>
    <submittedName>
        <fullName evidence="9">DMT family transporter</fullName>
    </submittedName>
</protein>
<dbReference type="InterPro" id="IPR000620">
    <property type="entry name" value="EamA_dom"/>
</dbReference>
<feature type="transmembrane region" description="Helical" evidence="7">
    <location>
        <begin position="238"/>
        <end position="257"/>
    </location>
</feature>
<evidence type="ECO:0000256" key="1">
    <source>
        <dbReference type="ARBA" id="ARBA00004651"/>
    </source>
</evidence>
<proteinExistence type="inferred from homology"/>
<comment type="subcellular location">
    <subcellularLocation>
        <location evidence="1">Cell membrane</location>
        <topology evidence="1">Multi-pass membrane protein</topology>
    </subcellularLocation>
</comment>
<feature type="transmembrane region" description="Helical" evidence="7">
    <location>
        <begin position="141"/>
        <end position="162"/>
    </location>
</feature>
<keyword evidence="3" id="KW-1003">Cell membrane</keyword>
<keyword evidence="4 7" id="KW-0812">Transmembrane</keyword>
<keyword evidence="10" id="KW-1185">Reference proteome</keyword>
<evidence type="ECO:0000313" key="10">
    <source>
        <dbReference type="Proteomes" id="UP001342826"/>
    </source>
</evidence>
<comment type="caution">
    <text evidence="9">The sequence shown here is derived from an EMBL/GenBank/DDBJ whole genome shotgun (WGS) entry which is preliminary data.</text>
</comment>